<keyword evidence="1" id="KW-0862">Zinc</keyword>
<gene>
    <name evidence="3" type="ORF">C8D98_1616</name>
</gene>
<accession>A0A4R1K9N2</accession>
<organism evidence="3 4">
    <name type="scientific">Seleniivibrio woodruffii</name>
    <dbReference type="NCBI Taxonomy" id="1078050"/>
    <lineage>
        <taxon>Bacteria</taxon>
        <taxon>Pseudomonadati</taxon>
        <taxon>Deferribacterota</taxon>
        <taxon>Deferribacteres</taxon>
        <taxon>Deferribacterales</taxon>
        <taxon>Geovibrionaceae</taxon>
        <taxon>Seleniivibrio</taxon>
    </lineage>
</organism>
<dbReference type="EMBL" id="SMGG01000004">
    <property type="protein sequence ID" value="TCK60737.1"/>
    <property type="molecule type" value="Genomic_DNA"/>
</dbReference>
<sequence length="178" mass="19953">MQLIKLTEEQLKNICSGINLQRAENYVGKFQNCSIDGAIVKGTIKGNHGDYEVTLDLSTDPIGYKCCCENSKEHFCKHAAALGLTYIYTPWVFASKVKMDRKKLQTTNEIQFFVKTTPLKDLLDELKKADVSLSTLAELTGISVQQISVMVKEDSTGRHHALTDPLKMSCLFLLEKYA</sequence>
<dbReference type="PROSITE" id="PS50966">
    <property type="entry name" value="ZF_SWIM"/>
    <property type="match status" value="1"/>
</dbReference>
<dbReference type="AlphaFoldDB" id="A0A4R1K9N2"/>
<evidence type="ECO:0000313" key="3">
    <source>
        <dbReference type="EMBL" id="TCK60737.1"/>
    </source>
</evidence>
<feature type="domain" description="SWIM-type" evidence="2">
    <location>
        <begin position="51"/>
        <end position="87"/>
    </location>
</feature>
<keyword evidence="1" id="KW-0863">Zinc-finger</keyword>
<proteinExistence type="predicted"/>
<dbReference type="OrthoDB" id="7187515at2"/>
<evidence type="ECO:0000313" key="4">
    <source>
        <dbReference type="Proteomes" id="UP000294614"/>
    </source>
</evidence>
<evidence type="ECO:0000259" key="2">
    <source>
        <dbReference type="PROSITE" id="PS50966"/>
    </source>
</evidence>
<reference evidence="3 4" key="1">
    <citation type="submission" date="2019-03" db="EMBL/GenBank/DDBJ databases">
        <title>Genomic Encyclopedia of Type Strains, Phase IV (KMG-IV): sequencing the most valuable type-strain genomes for metagenomic binning, comparative biology and taxonomic classification.</title>
        <authorList>
            <person name="Goeker M."/>
        </authorList>
    </citation>
    <scope>NUCLEOTIDE SEQUENCE [LARGE SCALE GENOMIC DNA]</scope>
    <source>
        <strain evidence="3 4">DSM 24984</strain>
    </source>
</reference>
<protein>
    <recommendedName>
        <fullName evidence="2">SWIM-type domain-containing protein</fullName>
    </recommendedName>
</protein>
<evidence type="ECO:0000256" key="1">
    <source>
        <dbReference type="PROSITE-ProRule" id="PRU00325"/>
    </source>
</evidence>
<dbReference type="InterPro" id="IPR007527">
    <property type="entry name" value="Znf_SWIM"/>
</dbReference>
<dbReference type="RefSeq" id="WP_132873607.1">
    <property type="nucleotide sequence ID" value="NZ_SMGG01000004.1"/>
</dbReference>
<dbReference type="GO" id="GO:0008270">
    <property type="term" value="F:zinc ion binding"/>
    <property type="evidence" value="ECO:0007669"/>
    <property type="project" value="UniProtKB-KW"/>
</dbReference>
<keyword evidence="1" id="KW-0479">Metal-binding</keyword>
<name>A0A4R1K9N2_9BACT</name>
<dbReference type="Proteomes" id="UP000294614">
    <property type="component" value="Unassembled WGS sequence"/>
</dbReference>
<keyword evidence="4" id="KW-1185">Reference proteome</keyword>
<comment type="caution">
    <text evidence="3">The sequence shown here is derived from an EMBL/GenBank/DDBJ whole genome shotgun (WGS) entry which is preliminary data.</text>
</comment>